<proteinExistence type="predicted"/>
<comment type="caution">
    <text evidence="1">The sequence shown here is derived from an EMBL/GenBank/DDBJ whole genome shotgun (WGS) entry which is preliminary data.</text>
</comment>
<reference evidence="1" key="1">
    <citation type="submission" date="2020-05" db="EMBL/GenBank/DDBJ databases">
        <title>Large-scale comparative analyses of tick genomes elucidate their genetic diversity and vector capacities.</title>
        <authorList>
            <person name="Jia N."/>
            <person name="Wang J."/>
            <person name="Shi W."/>
            <person name="Du L."/>
            <person name="Sun Y."/>
            <person name="Zhan W."/>
            <person name="Jiang J."/>
            <person name="Wang Q."/>
            <person name="Zhang B."/>
            <person name="Ji P."/>
            <person name="Sakyi L.B."/>
            <person name="Cui X."/>
            <person name="Yuan T."/>
            <person name="Jiang B."/>
            <person name="Yang W."/>
            <person name="Lam T.T.-Y."/>
            <person name="Chang Q."/>
            <person name="Ding S."/>
            <person name="Wang X."/>
            <person name="Zhu J."/>
            <person name="Ruan X."/>
            <person name="Zhao L."/>
            <person name="Wei J."/>
            <person name="Que T."/>
            <person name="Du C."/>
            <person name="Cheng J."/>
            <person name="Dai P."/>
            <person name="Han X."/>
            <person name="Huang E."/>
            <person name="Gao Y."/>
            <person name="Liu J."/>
            <person name="Shao H."/>
            <person name="Ye R."/>
            <person name="Li L."/>
            <person name="Wei W."/>
            <person name="Wang X."/>
            <person name="Wang C."/>
            <person name="Yang T."/>
            <person name="Huo Q."/>
            <person name="Li W."/>
            <person name="Guo W."/>
            <person name="Chen H."/>
            <person name="Zhou L."/>
            <person name="Ni X."/>
            <person name="Tian J."/>
            <person name="Zhou Y."/>
            <person name="Sheng Y."/>
            <person name="Liu T."/>
            <person name="Pan Y."/>
            <person name="Xia L."/>
            <person name="Li J."/>
            <person name="Zhao F."/>
            <person name="Cao W."/>
        </authorList>
    </citation>
    <scope>NUCLEOTIDE SEQUENCE</scope>
    <source>
        <strain evidence="1">Hyas-2018</strain>
    </source>
</reference>
<evidence type="ECO:0000313" key="1">
    <source>
        <dbReference type="EMBL" id="KAH6930274.1"/>
    </source>
</evidence>
<organism evidence="1 2">
    <name type="scientific">Hyalomma asiaticum</name>
    <name type="common">Tick</name>
    <dbReference type="NCBI Taxonomy" id="266040"/>
    <lineage>
        <taxon>Eukaryota</taxon>
        <taxon>Metazoa</taxon>
        <taxon>Ecdysozoa</taxon>
        <taxon>Arthropoda</taxon>
        <taxon>Chelicerata</taxon>
        <taxon>Arachnida</taxon>
        <taxon>Acari</taxon>
        <taxon>Parasitiformes</taxon>
        <taxon>Ixodida</taxon>
        <taxon>Ixodoidea</taxon>
        <taxon>Ixodidae</taxon>
        <taxon>Hyalomminae</taxon>
        <taxon>Hyalomma</taxon>
    </lineage>
</organism>
<dbReference type="Proteomes" id="UP000821845">
    <property type="component" value="Chromosome 5"/>
</dbReference>
<accession>A0ACB7S934</accession>
<sequence length="189" mass="21809">MDSLFFGILVTNTYFRRITGFRFYYDLLNSVPSAGLRSYKTIAQIPHVRRAIHVGDRPFNANHTVVMTHFKKSFMHSEERLFTPVLENYRVLVYSGMLDICVPTVGTEKFLDKLRWSGRHQWARAEREPWVHPGGEVLGYVKTARNLSFVAVRGAGHMVPYDKPEVAYDMVSRFFYQLPLMHGLSAGFS</sequence>
<name>A0ACB7S934_HYAAI</name>
<dbReference type="EMBL" id="CM023485">
    <property type="protein sequence ID" value="KAH6930274.1"/>
    <property type="molecule type" value="Genomic_DNA"/>
</dbReference>
<keyword evidence="2" id="KW-1185">Reference proteome</keyword>
<gene>
    <name evidence="1" type="ORF">HPB50_012286</name>
</gene>
<protein>
    <submittedName>
        <fullName evidence="1">Uncharacterized protein</fullName>
    </submittedName>
</protein>
<evidence type="ECO:0000313" key="2">
    <source>
        <dbReference type="Proteomes" id="UP000821845"/>
    </source>
</evidence>